<gene>
    <name evidence="6" type="primary">LOC107068999</name>
</gene>
<dbReference type="InterPro" id="IPR031567">
    <property type="entry name" value="CRIM_dom"/>
</dbReference>
<dbReference type="GeneID" id="107068999"/>
<organism evidence="5 6">
    <name type="scientific">Polistes dominula</name>
    <name type="common">European paper wasp</name>
    <name type="synonym">Vespa dominula</name>
    <dbReference type="NCBI Taxonomy" id="743375"/>
    <lineage>
        <taxon>Eukaryota</taxon>
        <taxon>Metazoa</taxon>
        <taxon>Ecdysozoa</taxon>
        <taxon>Arthropoda</taxon>
        <taxon>Hexapoda</taxon>
        <taxon>Insecta</taxon>
        <taxon>Pterygota</taxon>
        <taxon>Neoptera</taxon>
        <taxon>Endopterygota</taxon>
        <taxon>Hymenoptera</taxon>
        <taxon>Apocrita</taxon>
        <taxon>Aculeata</taxon>
        <taxon>Vespoidea</taxon>
        <taxon>Vespidae</taxon>
        <taxon>Polistinae</taxon>
        <taxon>Polistini</taxon>
        <taxon>Polistes</taxon>
    </lineage>
</organism>
<feature type="domain" description="CRIM" evidence="3">
    <location>
        <begin position="137"/>
        <end position="271"/>
    </location>
</feature>
<dbReference type="Pfam" id="PF16979">
    <property type="entry name" value="SIN1_PH"/>
    <property type="match status" value="1"/>
</dbReference>
<dbReference type="InterPro" id="IPR011993">
    <property type="entry name" value="PH-like_dom_sf"/>
</dbReference>
<protein>
    <submittedName>
        <fullName evidence="6">Target of rapamycin complex 2 subunit MAPKAP1 isoform X1</fullName>
    </submittedName>
</protein>
<dbReference type="InterPro" id="IPR008828">
    <property type="entry name" value="Sin1/Avo1"/>
</dbReference>
<accession>A0ABM1IME1</accession>
<reference evidence="6" key="1">
    <citation type="submission" date="2025-08" db="UniProtKB">
        <authorList>
            <consortium name="RefSeq"/>
        </authorList>
    </citation>
    <scope>IDENTIFICATION</scope>
    <source>
        <tissue evidence="6">Whole body</tissue>
    </source>
</reference>
<dbReference type="Pfam" id="PF16978">
    <property type="entry name" value="CRIM"/>
    <property type="match status" value="1"/>
</dbReference>
<keyword evidence="5" id="KW-1185">Reference proteome</keyword>
<sequence length="466" mass="53768">MALYDNQHWLLSHIRDSFLSTDDTGMCEMVMLGEDIPKEMKSNGTLQCYPGMEESDDEDLDALAESYDIQMDMELSHRQRSNTAQRLEKMDLERKKAAKIKHVKWEHKPNLLSLAEQSKLFQRKDFRKKNTTTTKRHSFLSEQIGKCPNLPQNPFTDFAKFDGNAQVGIAIRKYRIFMCMLPKEERTYPLQIVVVATAKVLEFIGLICYKYASEHPNHNLKEDITKYGLYITEDDGEVDWDFPCLDPGEVISKFEFTTLGLVEMKPSDRARHNTIRHIETEVNEELEGIDKEQEEVAKDLAKMEGHTTAMEAPLYQSYRVYIINKVRAKTEILLGISGEKIEIDPVITGKGASRFWNRQRAVSYHIDNIAWCEITENKGSKTIFTLVYTPHSSTLDSLNASSSQTHSLQQSASFKNHDFEAYSVTAVEIVKKINHILELRSSTSRKEYLAQKERKAARRKSFHLHR</sequence>
<dbReference type="InterPro" id="IPR032679">
    <property type="entry name" value="Sin1_N"/>
</dbReference>
<evidence type="ECO:0000313" key="6">
    <source>
        <dbReference type="RefSeq" id="XP_015181378.1"/>
    </source>
</evidence>
<dbReference type="Pfam" id="PF05422">
    <property type="entry name" value="SIN1"/>
    <property type="match status" value="2"/>
</dbReference>
<feature type="domain" description="Sin1 N-terminal" evidence="2">
    <location>
        <begin position="45"/>
        <end position="126"/>
    </location>
</feature>
<dbReference type="InterPro" id="IPR031313">
    <property type="entry name" value="Sin1_PH_dom"/>
</dbReference>
<dbReference type="PANTHER" id="PTHR13335">
    <property type="entry name" value="TARGET OF RAPAMYCIN COMPLEX 2 SUBUNIT MAPKAP1"/>
    <property type="match status" value="1"/>
</dbReference>
<feature type="domain" description="Sin1 N-terminal" evidence="2">
    <location>
        <begin position="18"/>
        <end position="40"/>
    </location>
</feature>
<dbReference type="PANTHER" id="PTHR13335:SF1">
    <property type="entry name" value="TARGET OF RAPAMYCIN COMPLEX 2 SUBUNIT MAPKAP1"/>
    <property type="match status" value="1"/>
</dbReference>
<evidence type="ECO:0000259" key="2">
    <source>
        <dbReference type="Pfam" id="PF05422"/>
    </source>
</evidence>
<name>A0ABM1IME1_POLDO</name>
<evidence type="ECO:0000259" key="3">
    <source>
        <dbReference type="Pfam" id="PF16978"/>
    </source>
</evidence>
<comment type="similarity">
    <text evidence="1">Belongs to the SIN1 family.</text>
</comment>
<feature type="domain" description="SIN1-type PH" evidence="4">
    <location>
        <begin position="314"/>
        <end position="438"/>
    </location>
</feature>
<evidence type="ECO:0000256" key="1">
    <source>
        <dbReference type="ARBA" id="ARBA00009407"/>
    </source>
</evidence>
<dbReference type="Proteomes" id="UP000694924">
    <property type="component" value="Unplaced"/>
</dbReference>
<evidence type="ECO:0000259" key="4">
    <source>
        <dbReference type="Pfam" id="PF16979"/>
    </source>
</evidence>
<dbReference type="RefSeq" id="XP_015181378.1">
    <property type="nucleotide sequence ID" value="XM_015325892.1"/>
</dbReference>
<proteinExistence type="inferred from homology"/>
<dbReference type="Gene3D" id="2.30.29.30">
    <property type="entry name" value="Pleckstrin-homology domain (PH domain)/Phosphotyrosine-binding domain (PTB)"/>
    <property type="match status" value="1"/>
</dbReference>
<evidence type="ECO:0000313" key="5">
    <source>
        <dbReference type="Proteomes" id="UP000694924"/>
    </source>
</evidence>